<reference evidence="1" key="1">
    <citation type="submission" date="2024-09" db="EMBL/GenBank/DDBJ databases">
        <authorList>
            <person name="Liu J."/>
        </authorList>
    </citation>
    <scope>NUCLEOTIDE SEQUENCE</scope>
    <source>
        <strain evidence="1">NBU2967</strain>
    </source>
</reference>
<dbReference type="EMBL" id="JBHFPV010000001">
    <property type="protein sequence ID" value="MFH6603603.1"/>
    <property type="molecule type" value="Genomic_DNA"/>
</dbReference>
<accession>A0ACC7LIN4</accession>
<protein>
    <submittedName>
        <fullName evidence="1">Uncharacterized protein</fullName>
    </submittedName>
</protein>
<comment type="caution">
    <text evidence="1">The sequence shown here is derived from an EMBL/GenBank/DDBJ whole genome shotgun (WGS) entry which is preliminary data.</text>
</comment>
<gene>
    <name evidence="1" type="ORF">ACEZ3G_08960</name>
</gene>
<proteinExistence type="predicted"/>
<evidence type="ECO:0000313" key="1">
    <source>
        <dbReference type="EMBL" id="MFH6603603.1"/>
    </source>
</evidence>
<keyword evidence="2" id="KW-1185">Reference proteome</keyword>
<name>A0ACC7LIN4_9FLAO</name>
<sequence>MKKIIMAMLLLTGIVGLAQREGNVHRKGMKDFTPEQIATLQTKKMTLALDLTEVQQSQIQTLNLENAKARKAKMDELKAMKEDGERKKPTQEERFAMQNERLDRQIAQKEKFKKILSPEQYDKWQKMAHHYSKHKKGIPRMKHKRIEGKQK</sequence>
<organism evidence="1 2">
    <name type="scientific">Meishania litoralis</name>
    <dbReference type="NCBI Taxonomy" id="3434685"/>
    <lineage>
        <taxon>Bacteria</taxon>
        <taxon>Pseudomonadati</taxon>
        <taxon>Bacteroidota</taxon>
        <taxon>Flavobacteriia</taxon>
        <taxon>Flavobacteriales</taxon>
        <taxon>Flavobacteriaceae</taxon>
        <taxon>Meishania</taxon>
    </lineage>
</organism>
<dbReference type="Proteomes" id="UP001595191">
    <property type="component" value="Unassembled WGS sequence"/>
</dbReference>
<evidence type="ECO:0000313" key="2">
    <source>
        <dbReference type="Proteomes" id="UP001595191"/>
    </source>
</evidence>